<comment type="similarity">
    <text evidence="3 20">Belongs to the phospholipase A1 family.</text>
</comment>
<evidence type="ECO:0000256" key="12">
    <source>
        <dbReference type="ARBA" id="ARBA00022801"/>
    </source>
</evidence>
<dbReference type="GO" id="GO:0004623">
    <property type="term" value="F:phospholipase A2 activity"/>
    <property type="evidence" value="ECO:0007669"/>
    <property type="project" value="UniProtKB-EC"/>
</dbReference>
<feature type="binding site" description="in dimeric form" evidence="19">
    <location>
        <position position="109"/>
    </location>
    <ligand>
        <name>Ca(2+)</name>
        <dbReference type="ChEBI" id="CHEBI:29108"/>
        <label>1</label>
    </ligand>
</feature>
<evidence type="ECO:0000256" key="16">
    <source>
        <dbReference type="ARBA" id="ARBA00023136"/>
    </source>
</evidence>
<dbReference type="KEGG" id="pspi:PS2015_2638"/>
<dbReference type="Proteomes" id="UP000065641">
    <property type="component" value="Chromosome"/>
</dbReference>
<evidence type="ECO:0000256" key="4">
    <source>
        <dbReference type="ARBA" id="ARBA00011702"/>
    </source>
</evidence>
<gene>
    <name evidence="21" type="ORF">PS2015_2638</name>
</gene>
<keyword evidence="22" id="KW-1185">Reference proteome</keyword>
<dbReference type="PANTHER" id="PTHR40457">
    <property type="entry name" value="PHOSPHOLIPASE A1"/>
    <property type="match status" value="1"/>
</dbReference>
<dbReference type="EC" id="3.1.1.4" evidence="6 20"/>
<comment type="cofactor">
    <cofactor evidence="20">
        <name>Ca(2+)</name>
        <dbReference type="ChEBI" id="CHEBI:29108"/>
    </cofactor>
    <text evidence="20">Binds 1 Ca(2+) ion per monomer. In the dimeric form the Ca(2+) is bound by different amino acids with binding of each Ca(2+) shared with ligands coming from each monomer. The Ca(2+) ion may have a role in catalysis.</text>
</comment>
<keyword evidence="15 20" id="KW-0443">Lipid metabolism</keyword>
<sequence length="268" mass="31023" precursor="true">MSVTRTLLSSVISLILTLSIGSSLQAQTPVVDADQEPARFFSPYKDNYLSVGRMRMKDGSTPFSGEDLDIKFELGMTFSFFDNSESFDFLDPLRFGYSQRSWWNITEDSSPFTEHNYNPEMFWRFDHPLIDIIGFEHQSNGQSGLDSRSWDRLYAQKSFQLADNFTVDLKLWSVVSDEENNADIRDYLGSAQLGLNFEPNDRTVIRARIIKGRNHSKISYQADIRYQRPWLNSAFYLVYYEGYGEALISYNKKSRSLRAGLYFPLDTL</sequence>
<keyword evidence="14 20" id="KW-0442">Lipid degradation</keyword>
<reference evidence="21 22" key="1">
    <citation type="submission" date="2015-11" db="EMBL/GenBank/DDBJ databases">
        <authorList>
            <person name="Zhang Y."/>
            <person name="Guo Z."/>
        </authorList>
    </citation>
    <scope>NUCLEOTIDE SEQUENCE [LARGE SCALE GENOMIC DNA]</scope>
    <source>
        <strain evidence="21 22">KCTC 32221</strain>
    </source>
</reference>
<dbReference type="GO" id="GO:0046872">
    <property type="term" value="F:metal ion binding"/>
    <property type="evidence" value="ECO:0007669"/>
    <property type="project" value="UniProtKB-KW"/>
</dbReference>
<evidence type="ECO:0000256" key="10">
    <source>
        <dbReference type="ARBA" id="ARBA00022723"/>
    </source>
</evidence>
<evidence type="ECO:0000256" key="6">
    <source>
        <dbReference type="ARBA" id="ARBA00013278"/>
    </source>
</evidence>
<dbReference type="GO" id="GO:0016042">
    <property type="term" value="P:lipid catabolic process"/>
    <property type="evidence" value="ECO:0007669"/>
    <property type="project" value="UniProtKB-KW"/>
</dbReference>
<name>A0A0S2KG14_9GAMM</name>
<evidence type="ECO:0000256" key="14">
    <source>
        <dbReference type="ARBA" id="ARBA00022963"/>
    </source>
</evidence>
<dbReference type="Gene3D" id="2.40.230.10">
    <property type="entry name" value="Phospholipase A1"/>
    <property type="match status" value="1"/>
</dbReference>
<dbReference type="InterPro" id="IPR003187">
    <property type="entry name" value="PLipase_A1"/>
</dbReference>
<organism evidence="21 22">
    <name type="scientific">Pseudohongiella spirulinae</name>
    <dbReference type="NCBI Taxonomy" id="1249552"/>
    <lineage>
        <taxon>Bacteria</taxon>
        <taxon>Pseudomonadati</taxon>
        <taxon>Pseudomonadota</taxon>
        <taxon>Gammaproteobacteria</taxon>
        <taxon>Pseudomonadales</taxon>
        <taxon>Pseudohongiellaceae</taxon>
        <taxon>Pseudohongiella</taxon>
    </lineage>
</organism>
<keyword evidence="9" id="KW-0812">Transmembrane</keyword>
<dbReference type="STRING" id="1249552.PS2015_2638"/>
<feature type="signal peptide" evidence="20">
    <location>
        <begin position="1"/>
        <end position="26"/>
    </location>
</feature>
<keyword evidence="11 20" id="KW-0732">Signal</keyword>
<dbReference type="AlphaFoldDB" id="A0A0S2KG14"/>
<dbReference type="Pfam" id="PF02253">
    <property type="entry name" value="PLA1"/>
    <property type="match status" value="1"/>
</dbReference>
<keyword evidence="10 19" id="KW-0479">Metal-binding</keyword>
<dbReference type="PRINTS" id="PR01486">
    <property type="entry name" value="PHPHLIPASEA1"/>
</dbReference>
<dbReference type="GO" id="GO:0009279">
    <property type="term" value="C:cell outer membrane"/>
    <property type="evidence" value="ECO:0007669"/>
    <property type="project" value="UniProtKB-SubCell"/>
</dbReference>
<evidence type="ECO:0000256" key="20">
    <source>
        <dbReference type="RuleBase" id="RU366027"/>
    </source>
</evidence>
<keyword evidence="12 20" id="KW-0378">Hydrolase</keyword>
<evidence type="ECO:0000256" key="3">
    <source>
        <dbReference type="ARBA" id="ARBA00010525"/>
    </source>
</evidence>
<keyword evidence="13 19" id="KW-0106">Calcium</keyword>
<dbReference type="SUPFAM" id="SSF56931">
    <property type="entry name" value="Outer membrane phospholipase A (OMPLA)"/>
    <property type="match status" value="1"/>
</dbReference>
<evidence type="ECO:0000256" key="5">
    <source>
        <dbReference type="ARBA" id="ARBA00013179"/>
    </source>
</evidence>
<dbReference type="PANTHER" id="PTHR40457:SF1">
    <property type="entry name" value="PHOSPHOLIPASE A1"/>
    <property type="match status" value="1"/>
</dbReference>
<evidence type="ECO:0000313" key="21">
    <source>
        <dbReference type="EMBL" id="ALO47270.1"/>
    </source>
</evidence>
<evidence type="ECO:0000256" key="1">
    <source>
        <dbReference type="ARBA" id="ARBA00000111"/>
    </source>
</evidence>
<dbReference type="InterPro" id="IPR036541">
    <property type="entry name" value="PLipase_A1_sf"/>
</dbReference>
<dbReference type="EMBL" id="CP013189">
    <property type="protein sequence ID" value="ALO47270.1"/>
    <property type="molecule type" value="Genomic_DNA"/>
</dbReference>
<evidence type="ECO:0000313" key="22">
    <source>
        <dbReference type="Proteomes" id="UP000065641"/>
    </source>
</evidence>
<proteinExistence type="inferred from homology"/>
<comment type="catalytic activity">
    <reaction evidence="2 20">
        <text>a 1,2-diacyl-sn-glycero-3-phosphocholine + H2O = a 1-acyl-sn-glycero-3-phosphocholine + a fatty acid + H(+)</text>
        <dbReference type="Rhea" id="RHEA:15801"/>
        <dbReference type="ChEBI" id="CHEBI:15377"/>
        <dbReference type="ChEBI" id="CHEBI:15378"/>
        <dbReference type="ChEBI" id="CHEBI:28868"/>
        <dbReference type="ChEBI" id="CHEBI:57643"/>
        <dbReference type="ChEBI" id="CHEBI:58168"/>
        <dbReference type="EC" id="3.1.1.4"/>
    </reaction>
</comment>
<feature type="active site" description="Proton acceptor" evidence="18">
    <location>
        <position position="137"/>
    </location>
</feature>
<keyword evidence="17 20" id="KW-0998">Cell outer membrane</keyword>
<evidence type="ECO:0000256" key="17">
    <source>
        <dbReference type="ARBA" id="ARBA00023237"/>
    </source>
</evidence>
<evidence type="ECO:0000256" key="9">
    <source>
        <dbReference type="ARBA" id="ARBA00022692"/>
    </source>
</evidence>
<keyword evidence="16" id="KW-0472">Membrane</keyword>
<comment type="function">
    <text evidence="20">Hydrolysis of phosphatidylcholine with phospholipase A2 (EC 3.1.1.4) and phospholipase A1 (EC 3.1.1.32) activities.</text>
</comment>
<dbReference type="EC" id="3.1.1.32" evidence="5 20"/>
<accession>A0A0S2KG14</accession>
<evidence type="ECO:0000256" key="2">
    <source>
        <dbReference type="ARBA" id="ARBA00001604"/>
    </source>
</evidence>
<protein>
    <recommendedName>
        <fullName evidence="7 20">Phospholipase A1</fullName>
        <ecNumber evidence="5 20">3.1.1.32</ecNumber>
        <ecNumber evidence="6 20">3.1.1.4</ecNumber>
    </recommendedName>
    <alternativeName>
        <fullName evidence="20">Phosphatidylcholine 1-acylhydrolase</fullName>
    </alternativeName>
</protein>
<feature type="chain" id="PRO_5019617961" description="Phospholipase A1" evidence="20">
    <location>
        <begin position="27"/>
        <end position="268"/>
    </location>
</feature>
<feature type="binding site" description="in dimeric form" evidence="19">
    <location>
        <position position="147"/>
    </location>
    <ligand>
        <name>Ca(2+)</name>
        <dbReference type="ChEBI" id="CHEBI:29108"/>
        <label>1</label>
    </ligand>
</feature>
<evidence type="ECO:0000256" key="11">
    <source>
        <dbReference type="ARBA" id="ARBA00022729"/>
    </source>
</evidence>
<feature type="active site" description="Nucleophile" evidence="18">
    <location>
        <position position="139"/>
    </location>
</feature>
<evidence type="ECO:0000256" key="19">
    <source>
        <dbReference type="PIRSR" id="PIRSR603187-2"/>
    </source>
</evidence>
<evidence type="ECO:0000256" key="15">
    <source>
        <dbReference type="ARBA" id="ARBA00023098"/>
    </source>
</evidence>
<dbReference type="RefSeq" id="WP_058022676.1">
    <property type="nucleotide sequence ID" value="NZ_CP013189.1"/>
</dbReference>
<comment type="subunit">
    <text evidence="4 20">Homodimer; dimerization is reversible, and the dimeric form is the active one.</text>
</comment>
<evidence type="ECO:0000256" key="8">
    <source>
        <dbReference type="ARBA" id="ARBA00022452"/>
    </source>
</evidence>
<dbReference type="GO" id="GO:0008970">
    <property type="term" value="F:phospholipase A1 activity"/>
    <property type="evidence" value="ECO:0007669"/>
    <property type="project" value="UniProtKB-EC"/>
</dbReference>
<evidence type="ECO:0000256" key="13">
    <source>
        <dbReference type="ARBA" id="ARBA00022837"/>
    </source>
</evidence>
<keyword evidence="8" id="KW-1134">Transmembrane beta strand</keyword>
<dbReference type="OrthoDB" id="188433at2"/>
<comment type="catalytic activity">
    <reaction evidence="1 20">
        <text>a 1,2-diacyl-sn-glycero-3-phosphocholine + H2O = a 2-acyl-sn-glycero-3-phosphocholine + a fatty acid + H(+)</text>
        <dbReference type="Rhea" id="RHEA:18689"/>
        <dbReference type="ChEBI" id="CHEBI:15377"/>
        <dbReference type="ChEBI" id="CHEBI:15378"/>
        <dbReference type="ChEBI" id="CHEBI:28868"/>
        <dbReference type="ChEBI" id="CHEBI:57643"/>
        <dbReference type="ChEBI" id="CHEBI:57875"/>
        <dbReference type="EC" id="3.1.1.32"/>
    </reaction>
</comment>
<comment type="subcellular location">
    <subcellularLocation>
        <location evidence="20">Cell outer membrane</location>
        <topology evidence="20">Multi-pass membrane protein</topology>
    </subcellularLocation>
    <text evidence="20">One of the very few enzymes located there.</text>
</comment>
<evidence type="ECO:0000256" key="7">
    <source>
        <dbReference type="ARBA" id="ARBA00021726"/>
    </source>
</evidence>
<evidence type="ECO:0000256" key="18">
    <source>
        <dbReference type="PIRSR" id="PIRSR603187-1"/>
    </source>
</evidence>